<dbReference type="SUPFAM" id="SSF88723">
    <property type="entry name" value="PIN domain-like"/>
    <property type="match status" value="1"/>
</dbReference>
<name>A0A286URX4_9AGAM</name>
<dbReference type="InterPro" id="IPR029060">
    <property type="entry name" value="PIN-like_dom_sf"/>
</dbReference>
<dbReference type="Pfam" id="PF04900">
    <property type="entry name" value="Fcf1"/>
    <property type="match status" value="1"/>
</dbReference>
<dbReference type="OrthoDB" id="25675at2759"/>
<feature type="compositionally biased region" description="Basic and acidic residues" evidence="8">
    <location>
        <begin position="135"/>
        <end position="157"/>
    </location>
</feature>
<evidence type="ECO:0000313" key="10">
    <source>
        <dbReference type="EMBL" id="PAV22331.1"/>
    </source>
</evidence>
<organism evidence="10 11">
    <name type="scientific">Pyrrhoderma noxium</name>
    <dbReference type="NCBI Taxonomy" id="2282107"/>
    <lineage>
        <taxon>Eukaryota</taxon>
        <taxon>Fungi</taxon>
        <taxon>Dikarya</taxon>
        <taxon>Basidiomycota</taxon>
        <taxon>Agaricomycotina</taxon>
        <taxon>Agaricomycetes</taxon>
        <taxon>Hymenochaetales</taxon>
        <taxon>Hymenochaetaceae</taxon>
        <taxon>Pyrrhoderma</taxon>
    </lineage>
</organism>
<comment type="subcellular location">
    <subcellularLocation>
        <location evidence="1">Nucleus</location>
        <location evidence="1">Nucleolus</location>
    </subcellularLocation>
</comment>
<evidence type="ECO:0000256" key="6">
    <source>
        <dbReference type="ARBA" id="ARBA00038503"/>
    </source>
</evidence>
<dbReference type="Gene3D" id="3.40.50.1010">
    <property type="entry name" value="5'-nuclease"/>
    <property type="match status" value="1"/>
</dbReference>
<evidence type="ECO:0000256" key="7">
    <source>
        <dbReference type="ARBA" id="ARBA00076388"/>
    </source>
</evidence>
<dbReference type="GO" id="GO:0006364">
    <property type="term" value="P:rRNA processing"/>
    <property type="evidence" value="ECO:0007669"/>
    <property type="project" value="UniProtKB-KW"/>
</dbReference>
<evidence type="ECO:0000256" key="1">
    <source>
        <dbReference type="ARBA" id="ARBA00004604"/>
    </source>
</evidence>
<feature type="compositionally biased region" description="Basic residues" evidence="8">
    <location>
        <begin position="268"/>
        <end position="281"/>
    </location>
</feature>
<protein>
    <recommendedName>
        <fullName evidence="7">U three protein 23</fullName>
    </recommendedName>
</protein>
<dbReference type="Pfam" id="PF24779">
    <property type="entry name" value="UTP23_sensor"/>
    <property type="match status" value="1"/>
</dbReference>
<dbReference type="FunCoup" id="A0A286URX4">
    <property type="interactions" value="636"/>
</dbReference>
<dbReference type="FunFam" id="3.40.50.1010:FF:000006">
    <property type="entry name" value="rRNA-processing protein UTP23 homolog"/>
    <property type="match status" value="1"/>
</dbReference>
<keyword evidence="3" id="KW-0698">rRNA processing</keyword>
<sequence length="299" mass="33238">MNFGFRQPYQVLVDSEICNEAVSSKLDFPKQLATVLQGTVKPMITQCSIHTLYLAGKDLQPVVDLAKTFERRRCNHREAIPEEDCIKDVIGKTNVHRYVLAAQSGSLRQFARQVPGTPIVHMKRSVMVLEPVSDATERAKGKMENDRMGPSKSESEKFASNLAKATSTDATTSNTPDSPPKKKRKGPKGPNPLSVKKKKVKDDGRRPPTAKCQVDKKGGDSSKGESQSGKVEVEVGQKRERPEGDEDKKREVNNDQSNGAEETELGARSRKRPRHRNRKRKTQETGESNNTADADEDED</sequence>
<evidence type="ECO:0000313" key="11">
    <source>
        <dbReference type="Proteomes" id="UP000217199"/>
    </source>
</evidence>
<evidence type="ECO:0000256" key="3">
    <source>
        <dbReference type="ARBA" id="ARBA00022552"/>
    </source>
</evidence>
<dbReference type="PANTHER" id="PTHR12416">
    <property type="entry name" value="RRNA-PROCESSING PROTEIN UTP23 HOMOLOG"/>
    <property type="match status" value="1"/>
</dbReference>
<dbReference type="GO" id="GO:0032040">
    <property type="term" value="C:small-subunit processome"/>
    <property type="evidence" value="ECO:0007669"/>
    <property type="project" value="InterPro"/>
</dbReference>
<gene>
    <name evidence="10" type="ORF">PNOK_0228800</name>
</gene>
<dbReference type="EMBL" id="NBII01000002">
    <property type="protein sequence ID" value="PAV22331.1"/>
    <property type="molecule type" value="Genomic_DNA"/>
</dbReference>
<feature type="domain" description="UTP23 sensor motif region" evidence="9">
    <location>
        <begin position="181"/>
        <end position="199"/>
    </location>
</feature>
<reference evidence="10 11" key="1">
    <citation type="journal article" date="2017" name="Mol. Ecol.">
        <title>Comparative and population genomic landscape of Phellinus noxius: A hypervariable fungus causing root rot in trees.</title>
        <authorList>
            <person name="Chung C.L."/>
            <person name="Lee T.J."/>
            <person name="Akiba M."/>
            <person name="Lee H.H."/>
            <person name="Kuo T.H."/>
            <person name="Liu D."/>
            <person name="Ke H.M."/>
            <person name="Yokoi T."/>
            <person name="Roa M.B."/>
            <person name="Lu M.J."/>
            <person name="Chang Y.Y."/>
            <person name="Ann P.J."/>
            <person name="Tsai J.N."/>
            <person name="Chen C.Y."/>
            <person name="Tzean S.S."/>
            <person name="Ota Y."/>
            <person name="Hattori T."/>
            <person name="Sahashi N."/>
            <person name="Liou R.F."/>
            <person name="Kikuchi T."/>
            <person name="Tsai I.J."/>
        </authorList>
    </citation>
    <scope>NUCLEOTIDE SEQUENCE [LARGE SCALE GENOMIC DNA]</scope>
    <source>
        <strain evidence="10 11">FFPRI411160</strain>
    </source>
</reference>
<keyword evidence="11" id="KW-1185">Reference proteome</keyword>
<feature type="compositionally biased region" description="Basic and acidic residues" evidence="8">
    <location>
        <begin position="231"/>
        <end position="253"/>
    </location>
</feature>
<keyword evidence="4" id="KW-0539">Nucleus</keyword>
<dbReference type="InterPro" id="IPR006984">
    <property type="entry name" value="Fcf1/UTP23"/>
</dbReference>
<dbReference type="Proteomes" id="UP000217199">
    <property type="component" value="Unassembled WGS sequence"/>
</dbReference>
<proteinExistence type="inferred from homology"/>
<evidence type="ECO:0000259" key="9">
    <source>
        <dbReference type="Pfam" id="PF24779"/>
    </source>
</evidence>
<dbReference type="InterPro" id="IPR057776">
    <property type="entry name" value="UTP23_sensor"/>
</dbReference>
<evidence type="ECO:0000256" key="2">
    <source>
        <dbReference type="ARBA" id="ARBA00022517"/>
    </source>
</evidence>
<dbReference type="STRING" id="2282107.A0A286URX4"/>
<dbReference type="AlphaFoldDB" id="A0A286URX4"/>
<comment type="function">
    <text evidence="5">Involved in rRNA-processing and ribosome biogenesis.</text>
</comment>
<keyword evidence="2" id="KW-0690">Ribosome biogenesis</keyword>
<feature type="compositionally biased region" description="Basic and acidic residues" evidence="8">
    <location>
        <begin position="213"/>
        <end position="223"/>
    </location>
</feature>
<comment type="caution">
    <text evidence="10">The sequence shown here is derived from an EMBL/GenBank/DDBJ whole genome shotgun (WGS) entry which is preliminary data.</text>
</comment>
<feature type="compositionally biased region" description="Polar residues" evidence="8">
    <location>
        <begin position="163"/>
        <end position="176"/>
    </location>
</feature>
<accession>A0A286URX4</accession>
<comment type="similarity">
    <text evidence="6">Belongs to the UTP23/FCF1 family. UTP23 subfamily.</text>
</comment>
<feature type="region of interest" description="Disordered" evidence="8">
    <location>
        <begin position="131"/>
        <end position="299"/>
    </location>
</feature>
<evidence type="ECO:0000256" key="4">
    <source>
        <dbReference type="ARBA" id="ARBA00023242"/>
    </source>
</evidence>
<dbReference type="InParanoid" id="A0A286URX4"/>
<evidence type="ECO:0000256" key="8">
    <source>
        <dbReference type="SAM" id="MobiDB-lite"/>
    </source>
</evidence>
<evidence type="ECO:0000256" key="5">
    <source>
        <dbReference type="ARBA" id="ARBA00037300"/>
    </source>
</evidence>
<dbReference type="CDD" id="cd09865">
    <property type="entry name" value="PIN_ScUtp23p-like"/>
    <property type="match status" value="1"/>
</dbReference>